<dbReference type="PANTHER" id="PTHR21964">
    <property type="entry name" value="BREAST CANCER METASTASIS-SUPPRESSOR 1"/>
    <property type="match status" value="1"/>
</dbReference>
<evidence type="ECO:0000256" key="6">
    <source>
        <dbReference type="SAM" id="MobiDB-lite"/>
    </source>
</evidence>
<protein>
    <submittedName>
        <fullName evidence="7">Sds3-like-domain-containing protein</fullName>
    </submittedName>
</protein>
<evidence type="ECO:0000256" key="2">
    <source>
        <dbReference type="ARBA" id="ARBA00022491"/>
    </source>
</evidence>
<feature type="region of interest" description="Disordered" evidence="6">
    <location>
        <begin position="1"/>
        <end position="262"/>
    </location>
</feature>
<evidence type="ECO:0000256" key="5">
    <source>
        <dbReference type="ARBA" id="ARBA00023242"/>
    </source>
</evidence>
<dbReference type="InParanoid" id="A0A1X2HVY7"/>
<feature type="compositionally biased region" description="Acidic residues" evidence="6">
    <location>
        <begin position="117"/>
        <end position="135"/>
    </location>
</feature>
<dbReference type="GO" id="GO:0010468">
    <property type="term" value="P:regulation of gene expression"/>
    <property type="evidence" value="ECO:0007669"/>
    <property type="project" value="UniProtKB-ARBA"/>
</dbReference>
<name>A0A1X2HVY7_SYNRA</name>
<organism evidence="7 8">
    <name type="scientific">Syncephalastrum racemosum</name>
    <name type="common">Filamentous fungus</name>
    <dbReference type="NCBI Taxonomy" id="13706"/>
    <lineage>
        <taxon>Eukaryota</taxon>
        <taxon>Fungi</taxon>
        <taxon>Fungi incertae sedis</taxon>
        <taxon>Mucoromycota</taxon>
        <taxon>Mucoromycotina</taxon>
        <taxon>Mucoromycetes</taxon>
        <taxon>Mucorales</taxon>
        <taxon>Syncephalastraceae</taxon>
        <taxon>Syncephalastrum</taxon>
    </lineage>
</organism>
<feature type="compositionally biased region" description="Low complexity" evidence="6">
    <location>
        <begin position="18"/>
        <end position="32"/>
    </location>
</feature>
<comment type="subcellular location">
    <subcellularLocation>
        <location evidence="1">Nucleus</location>
    </subcellularLocation>
</comment>
<keyword evidence="2" id="KW-0678">Repressor</keyword>
<feature type="compositionally biased region" description="Basic and acidic residues" evidence="6">
    <location>
        <begin position="190"/>
        <end position="214"/>
    </location>
</feature>
<keyword evidence="8" id="KW-1185">Reference proteome</keyword>
<keyword evidence="3" id="KW-0805">Transcription regulation</keyword>
<dbReference type="STRING" id="13706.A0A1X2HVY7"/>
<feature type="compositionally biased region" description="Acidic residues" evidence="6">
    <location>
        <begin position="87"/>
        <end position="102"/>
    </location>
</feature>
<feature type="compositionally biased region" description="Low complexity" evidence="6">
    <location>
        <begin position="231"/>
        <end position="245"/>
    </location>
</feature>
<dbReference type="Pfam" id="PF08598">
    <property type="entry name" value="Sds3"/>
    <property type="match status" value="1"/>
</dbReference>
<dbReference type="AlphaFoldDB" id="A0A1X2HVY7"/>
<reference evidence="7 8" key="1">
    <citation type="submission" date="2016-07" db="EMBL/GenBank/DDBJ databases">
        <title>Pervasive Adenine N6-methylation of Active Genes in Fungi.</title>
        <authorList>
            <consortium name="DOE Joint Genome Institute"/>
            <person name="Mondo S.J."/>
            <person name="Dannebaum R.O."/>
            <person name="Kuo R.C."/>
            <person name="Labutti K."/>
            <person name="Haridas S."/>
            <person name="Kuo A."/>
            <person name="Salamov A."/>
            <person name="Ahrendt S.R."/>
            <person name="Lipzen A."/>
            <person name="Sullivan W."/>
            <person name="Andreopoulos W.B."/>
            <person name="Clum A."/>
            <person name="Lindquist E."/>
            <person name="Daum C."/>
            <person name="Ramamoorthy G.K."/>
            <person name="Gryganskyi A."/>
            <person name="Culley D."/>
            <person name="Magnuson J.K."/>
            <person name="James T.Y."/>
            <person name="O'Malley M.A."/>
            <person name="Stajich J.E."/>
            <person name="Spatafora J.W."/>
            <person name="Visel A."/>
            <person name="Grigoriev I.V."/>
        </authorList>
    </citation>
    <scope>NUCLEOTIDE SEQUENCE [LARGE SCALE GENOMIC DNA]</scope>
    <source>
        <strain evidence="7 8">NRRL 2496</strain>
    </source>
</reference>
<keyword evidence="4" id="KW-0804">Transcription</keyword>
<evidence type="ECO:0000313" key="8">
    <source>
        <dbReference type="Proteomes" id="UP000242180"/>
    </source>
</evidence>
<dbReference type="EMBL" id="MCGN01000001">
    <property type="protein sequence ID" value="ORZ03681.1"/>
    <property type="molecule type" value="Genomic_DNA"/>
</dbReference>
<feature type="compositionally biased region" description="Basic and acidic residues" evidence="6">
    <location>
        <begin position="136"/>
        <end position="145"/>
    </location>
</feature>
<dbReference type="Proteomes" id="UP000242180">
    <property type="component" value="Unassembled WGS sequence"/>
</dbReference>
<dbReference type="GO" id="GO:0005654">
    <property type="term" value="C:nucleoplasm"/>
    <property type="evidence" value="ECO:0007669"/>
    <property type="project" value="UniProtKB-ARBA"/>
</dbReference>
<evidence type="ECO:0000256" key="3">
    <source>
        <dbReference type="ARBA" id="ARBA00023015"/>
    </source>
</evidence>
<feature type="compositionally biased region" description="Low complexity" evidence="6">
    <location>
        <begin position="146"/>
        <end position="156"/>
    </location>
</feature>
<dbReference type="SMART" id="SM01401">
    <property type="entry name" value="Sds3"/>
    <property type="match status" value="1"/>
</dbReference>
<sequence>MEDAPSVHSSDGDDASTRPGSSRLSLGSSPSELSDDEDHPNIQEETFDAQSLTPTDKISLEDNADERPHDFDALFADSSDTLSNEPMDIDDRDLEASDDDDPFASVNDVPLSPEPANMDEDEEEEEEEEQEEESDEVKQENHEPTTEQVVEQVVVTSRRKRRGSSTLEQTEWQQRRNSRKIVATAPVQEETIHEEQEQEDHSEAIKEEERKHEEDGEAPTELDPPSAPGATVTTTTSSSTITTTVRETNQGSDEDRPEESQQWHKEALDALCKIEEEFARLREKMYQEKLGELNDEALLIAQGTHPELLNMMKSIEEKRAKRIQKAEAWRNVKRINFEQQFGGLEYQANMDFISRKNALRRSILSELNRKRWDLDNEREKLNDGPSDADRMPDVRTLSARKRYVAEETRELHRVKQILGFPTAPNADGLPVHLIQDDLVAYGLKPPETTTHEGLSSSSKHPVVSSYPSIYTFHGQLHYHGRIYSKGDHFTVVDTNAGRYSAKLLTATETEVQVQRTDGSKTKLPFAQLSKGKYQIFGKPA</sequence>
<proteinExistence type="predicted"/>
<gene>
    <name evidence="7" type="ORF">BCR43DRAFT_59137</name>
</gene>
<keyword evidence="5" id="KW-0539">Nucleus</keyword>
<dbReference type="OMA" id="DTPWANP"/>
<evidence type="ECO:0000313" key="7">
    <source>
        <dbReference type="EMBL" id="ORZ03681.1"/>
    </source>
</evidence>
<evidence type="ECO:0000256" key="1">
    <source>
        <dbReference type="ARBA" id="ARBA00004123"/>
    </source>
</evidence>
<comment type="caution">
    <text evidence="7">The sequence shown here is derived from an EMBL/GenBank/DDBJ whole genome shotgun (WGS) entry which is preliminary data.</text>
</comment>
<evidence type="ECO:0000256" key="4">
    <source>
        <dbReference type="ARBA" id="ARBA00023163"/>
    </source>
</evidence>
<dbReference type="InterPro" id="IPR013907">
    <property type="entry name" value="Sds3"/>
</dbReference>
<accession>A0A1X2HVY7</accession>
<dbReference type="OrthoDB" id="20886at2759"/>